<dbReference type="Proteomes" id="UP000293550">
    <property type="component" value="Unassembled WGS sequence"/>
</dbReference>
<keyword evidence="8" id="KW-1185">Reference proteome</keyword>
<keyword evidence="4 5" id="KW-0472">Membrane</keyword>
<feature type="transmembrane region" description="Helical" evidence="5">
    <location>
        <begin position="322"/>
        <end position="342"/>
    </location>
</feature>
<dbReference type="GO" id="GO:0016020">
    <property type="term" value="C:membrane"/>
    <property type="evidence" value="ECO:0007669"/>
    <property type="project" value="UniProtKB-SubCell"/>
</dbReference>
<feature type="transmembrane region" description="Helical" evidence="5">
    <location>
        <begin position="117"/>
        <end position="139"/>
    </location>
</feature>
<comment type="caution">
    <text evidence="7">The sequence shown here is derived from an EMBL/GenBank/DDBJ whole genome shotgun (WGS) entry which is preliminary data.</text>
</comment>
<evidence type="ECO:0000256" key="2">
    <source>
        <dbReference type="ARBA" id="ARBA00022692"/>
    </source>
</evidence>
<reference evidence="7 8" key="1">
    <citation type="submission" date="2018-10" db="EMBL/GenBank/DDBJ databases">
        <title>An updated phylogeny of the Alphaproteobacteria reveals that the parasitic Rickettsiales and Holosporales have independent origins.</title>
        <authorList>
            <person name="Munoz-Gomez S.A."/>
            <person name="Hess S."/>
            <person name="Burger G."/>
            <person name="Lang B.F."/>
            <person name="Susko E."/>
            <person name="Slamovits C.H."/>
            <person name="Roger A.J."/>
        </authorList>
    </citation>
    <scope>NUCLEOTIDE SEQUENCE [LARGE SCALE GENOMIC DNA]</scope>
    <source>
        <strain evidence="7">HOLO01</strain>
    </source>
</reference>
<dbReference type="AlphaFoldDB" id="A0A4Q7DES8"/>
<gene>
    <name evidence="7" type="ORF">EQU50_08070</name>
</gene>
<feature type="transmembrane region" description="Helical" evidence="5">
    <location>
        <begin position="349"/>
        <end position="369"/>
    </location>
</feature>
<dbReference type="EMBL" id="SCFB01000023">
    <property type="protein sequence ID" value="RZI45183.1"/>
    <property type="molecule type" value="Genomic_DNA"/>
</dbReference>
<dbReference type="Pfam" id="PF04932">
    <property type="entry name" value="Wzy_C"/>
    <property type="match status" value="1"/>
</dbReference>
<dbReference type="RefSeq" id="WP_130154613.1">
    <property type="nucleotide sequence ID" value="NZ_SCFB01000023.1"/>
</dbReference>
<name>A0A4Q7DES8_9PROT</name>
<keyword evidence="2 5" id="KW-0812">Transmembrane</keyword>
<feature type="transmembrane region" description="Helical" evidence="5">
    <location>
        <begin position="12"/>
        <end position="38"/>
    </location>
</feature>
<evidence type="ECO:0000259" key="6">
    <source>
        <dbReference type="Pfam" id="PF04932"/>
    </source>
</evidence>
<dbReference type="InterPro" id="IPR051533">
    <property type="entry name" value="WaaL-like"/>
</dbReference>
<evidence type="ECO:0000313" key="7">
    <source>
        <dbReference type="EMBL" id="RZI45183.1"/>
    </source>
</evidence>
<evidence type="ECO:0000256" key="3">
    <source>
        <dbReference type="ARBA" id="ARBA00022989"/>
    </source>
</evidence>
<feature type="transmembrane region" description="Helical" evidence="5">
    <location>
        <begin position="58"/>
        <end position="75"/>
    </location>
</feature>
<feature type="transmembrane region" description="Helical" evidence="5">
    <location>
        <begin position="218"/>
        <end position="238"/>
    </location>
</feature>
<dbReference type="PANTHER" id="PTHR37422:SF13">
    <property type="entry name" value="LIPOPOLYSACCHARIDE BIOSYNTHESIS PROTEIN PA4999-RELATED"/>
    <property type="match status" value="1"/>
</dbReference>
<sequence>MLCTSHHLQTKLPGIILFCLCPLAFFMPRVAVSVLAVGGAFGWLCQGSKPLELFKNPISISIIVLIAWVCLSSLWSPIPSETFRLSGRLLGLLFLGIGWTSWIQARSDAELLSLKRWLFYGVVFALMLIAMDALLGNPWQQFVQKSSAKAFVPLVLILSVAIWPCNDINYGWLKSTLGFLLAAKIFLTVDCDTAVVAIICGSVASISYNLFPKFTDKSVRLGTLFLILGLPWAFSSLLTDSAIKDLNQQIRSFSHIHRLYVWQFVSHKIPEKSLIGQGGDSSRASLVGGEQKTWSTVNEEGKAVPIFSKAIPMHPHNLPLQIWLELGLVGALIMSALSYFLLRGINRYPVNDASIIVGFFTAASVSFLVNLGCWQSWWLATLALVMPLLYPLDTNLRKP</sequence>
<comment type="subcellular location">
    <subcellularLocation>
        <location evidence="1">Membrane</location>
        <topology evidence="1">Multi-pass membrane protein</topology>
    </subcellularLocation>
</comment>
<accession>A0A4Q7DES8</accession>
<evidence type="ECO:0000256" key="1">
    <source>
        <dbReference type="ARBA" id="ARBA00004141"/>
    </source>
</evidence>
<evidence type="ECO:0000256" key="5">
    <source>
        <dbReference type="SAM" id="Phobius"/>
    </source>
</evidence>
<evidence type="ECO:0000256" key="4">
    <source>
        <dbReference type="ARBA" id="ARBA00023136"/>
    </source>
</evidence>
<feature type="domain" description="O-antigen ligase-related" evidence="6">
    <location>
        <begin position="190"/>
        <end position="333"/>
    </location>
</feature>
<feature type="transmembrane region" description="Helical" evidence="5">
    <location>
        <begin position="87"/>
        <end position="105"/>
    </location>
</feature>
<feature type="transmembrane region" description="Helical" evidence="5">
    <location>
        <begin position="193"/>
        <end position="211"/>
    </location>
</feature>
<feature type="transmembrane region" description="Helical" evidence="5">
    <location>
        <begin position="151"/>
        <end position="173"/>
    </location>
</feature>
<keyword evidence="3 5" id="KW-1133">Transmembrane helix</keyword>
<dbReference type="OrthoDB" id="8050531at2"/>
<dbReference type="InterPro" id="IPR007016">
    <property type="entry name" value="O-antigen_ligase-rel_domated"/>
</dbReference>
<evidence type="ECO:0000313" key="8">
    <source>
        <dbReference type="Proteomes" id="UP000293550"/>
    </source>
</evidence>
<proteinExistence type="predicted"/>
<protein>
    <recommendedName>
        <fullName evidence="6">O-antigen ligase-related domain-containing protein</fullName>
    </recommendedName>
</protein>
<dbReference type="PANTHER" id="PTHR37422">
    <property type="entry name" value="TEICHURONIC ACID BIOSYNTHESIS PROTEIN TUAE"/>
    <property type="match status" value="1"/>
</dbReference>
<organism evidence="7 8">
    <name type="scientific">Candidatus Finniella inopinata</name>
    <dbReference type="NCBI Taxonomy" id="1696036"/>
    <lineage>
        <taxon>Bacteria</taxon>
        <taxon>Pseudomonadati</taxon>
        <taxon>Pseudomonadota</taxon>
        <taxon>Alphaproteobacteria</taxon>
        <taxon>Holosporales</taxon>
        <taxon>Candidatus Paracaedibacteraceae</taxon>
        <taxon>Candidatus Finniella</taxon>
    </lineage>
</organism>